<feature type="non-terminal residue" evidence="2">
    <location>
        <position position="1"/>
    </location>
</feature>
<dbReference type="AlphaFoldDB" id="A0A9Q0IGD3"/>
<protein>
    <submittedName>
        <fullName evidence="2">Uncharacterized protein</fullName>
    </submittedName>
</protein>
<keyword evidence="3" id="KW-1185">Reference proteome</keyword>
<proteinExistence type="predicted"/>
<feature type="compositionally biased region" description="Polar residues" evidence="1">
    <location>
        <begin position="77"/>
        <end position="87"/>
    </location>
</feature>
<name>A0A9Q0IGD3_9TELE</name>
<reference evidence="2" key="1">
    <citation type="submission" date="2022-07" db="EMBL/GenBank/DDBJ databases">
        <title>Chromosome-level genome of Muraenolepis orangiensis.</title>
        <authorList>
            <person name="Kim J."/>
        </authorList>
    </citation>
    <scope>NUCLEOTIDE SEQUENCE</scope>
    <source>
        <strain evidence="2">KU_S4_2022</strain>
        <tissue evidence="2">Muscle</tissue>
    </source>
</reference>
<evidence type="ECO:0000256" key="1">
    <source>
        <dbReference type="SAM" id="MobiDB-lite"/>
    </source>
</evidence>
<comment type="caution">
    <text evidence="2">The sequence shown here is derived from an EMBL/GenBank/DDBJ whole genome shotgun (WGS) entry which is preliminary data.</text>
</comment>
<sequence>RREAVEALISKQEVPISFMLCLHPPVSAPVRRSAELRGNLKRPRFLFGGPSGDTAQNQKKKWRSKRVPELRWADQNPEVTSGPETRF</sequence>
<accession>A0A9Q0IGD3</accession>
<gene>
    <name evidence="2" type="ORF">NHX12_003605</name>
</gene>
<dbReference type="EMBL" id="JANIIK010000110">
    <property type="protein sequence ID" value="KAJ3597205.1"/>
    <property type="molecule type" value="Genomic_DNA"/>
</dbReference>
<feature type="region of interest" description="Disordered" evidence="1">
    <location>
        <begin position="41"/>
        <end position="87"/>
    </location>
</feature>
<dbReference type="Proteomes" id="UP001148018">
    <property type="component" value="Unassembled WGS sequence"/>
</dbReference>
<evidence type="ECO:0000313" key="2">
    <source>
        <dbReference type="EMBL" id="KAJ3597205.1"/>
    </source>
</evidence>
<evidence type="ECO:0000313" key="3">
    <source>
        <dbReference type="Proteomes" id="UP001148018"/>
    </source>
</evidence>
<organism evidence="2 3">
    <name type="scientific">Muraenolepis orangiensis</name>
    <name type="common">Patagonian moray cod</name>
    <dbReference type="NCBI Taxonomy" id="630683"/>
    <lineage>
        <taxon>Eukaryota</taxon>
        <taxon>Metazoa</taxon>
        <taxon>Chordata</taxon>
        <taxon>Craniata</taxon>
        <taxon>Vertebrata</taxon>
        <taxon>Euteleostomi</taxon>
        <taxon>Actinopterygii</taxon>
        <taxon>Neopterygii</taxon>
        <taxon>Teleostei</taxon>
        <taxon>Neoteleostei</taxon>
        <taxon>Acanthomorphata</taxon>
        <taxon>Zeiogadaria</taxon>
        <taxon>Gadariae</taxon>
        <taxon>Gadiformes</taxon>
        <taxon>Muraenolepidoidei</taxon>
        <taxon>Muraenolepididae</taxon>
        <taxon>Muraenolepis</taxon>
    </lineage>
</organism>